<accession>A0A521F5H2</accession>
<reference evidence="1 2" key="1">
    <citation type="submission" date="2017-05" db="EMBL/GenBank/DDBJ databases">
        <authorList>
            <person name="Varghese N."/>
            <person name="Submissions S."/>
        </authorList>
    </citation>
    <scope>NUCLEOTIDE SEQUENCE [LARGE SCALE GENOMIC DNA]</scope>
    <source>
        <strain evidence="1 2">DSM 46834</strain>
    </source>
</reference>
<protein>
    <submittedName>
        <fullName evidence="1">Uncharacterized protein</fullName>
    </submittedName>
</protein>
<proteinExistence type="predicted"/>
<dbReference type="AlphaFoldDB" id="A0A521F5H2"/>
<gene>
    <name evidence="1" type="ORF">SAMN06273567_10761</name>
</gene>
<evidence type="ECO:0000313" key="1">
    <source>
        <dbReference type="EMBL" id="SMO91468.1"/>
    </source>
</evidence>
<dbReference type="Proteomes" id="UP000317484">
    <property type="component" value="Unassembled WGS sequence"/>
</dbReference>
<sequence>MRVPAPIIPSRVEGAGTVWTQLLPAVAAPIDTAIAAP</sequence>
<keyword evidence="2" id="KW-1185">Reference proteome</keyword>
<evidence type="ECO:0000313" key="2">
    <source>
        <dbReference type="Proteomes" id="UP000317484"/>
    </source>
</evidence>
<dbReference type="EMBL" id="FXTJ01000007">
    <property type="protein sequence ID" value="SMO91468.1"/>
    <property type="molecule type" value="Genomic_DNA"/>
</dbReference>
<organism evidence="1 2">
    <name type="scientific">Geodermatophilus aquaeductus</name>
    <dbReference type="NCBI Taxonomy" id="1564161"/>
    <lineage>
        <taxon>Bacteria</taxon>
        <taxon>Bacillati</taxon>
        <taxon>Actinomycetota</taxon>
        <taxon>Actinomycetes</taxon>
        <taxon>Geodermatophilales</taxon>
        <taxon>Geodermatophilaceae</taxon>
        <taxon>Geodermatophilus</taxon>
    </lineage>
</organism>
<name>A0A521F5H2_9ACTN</name>